<evidence type="ECO:0000256" key="4">
    <source>
        <dbReference type="ARBA" id="ARBA00022833"/>
    </source>
</evidence>
<keyword evidence="2" id="KW-0479">Metal-binding</keyword>
<dbReference type="RefSeq" id="WP_323305857.1">
    <property type="nucleotide sequence ID" value="NZ_JAYGHX010000006.1"/>
</dbReference>
<name>A0ABU5RVQ6_9CYAN</name>
<reference evidence="7 8" key="1">
    <citation type="submission" date="2023-12" db="EMBL/GenBank/DDBJ databases">
        <title>Baltic Sea Cyanobacteria.</title>
        <authorList>
            <person name="Delbaje E."/>
            <person name="Fewer D.P."/>
            <person name="Shishido T.K."/>
        </authorList>
    </citation>
    <scope>NUCLEOTIDE SEQUENCE [LARGE SCALE GENOMIC DNA]</scope>
    <source>
        <strain evidence="7 8">UHCC 0139</strain>
    </source>
</reference>
<gene>
    <name evidence="7" type="ORF">VB738_11465</name>
</gene>
<dbReference type="Pfam" id="PF14464">
    <property type="entry name" value="Prok-JAB"/>
    <property type="match status" value="1"/>
</dbReference>
<evidence type="ECO:0000313" key="8">
    <source>
        <dbReference type="Proteomes" id="UP001304461"/>
    </source>
</evidence>
<keyword evidence="3" id="KW-0378">Hydrolase</keyword>
<dbReference type="PANTHER" id="PTHR34858">
    <property type="entry name" value="CYSO-CYSTEINE PEPTIDASE"/>
    <property type="match status" value="1"/>
</dbReference>
<dbReference type="PANTHER" id="PTHR34858:SF1">
    <property type="entry name" value="CYSO-CYSTEINE PEPTIDASE"/>
    <property type="match status" value="1"/>
</dbReference>
<keyword evidence="1" id="KW-0645">Protease</keyword>
<evidence type="ECO:0000259" key="6">
    <source>
        <dbReference type="Pfam" id="PF14464"/>
    </source>
</evidence>
<evidence type="ECO:0000256" key="1">
    <source>
        <dbReference type="ARBA" id="ARBA00022670"/>
    </source>
</evidence>
<dbReference type="CDD" id="cd08070">
    <property type="entry name" value="MPN_like"/>
    <property type="match status" value="1"/>
</dbReference>
<evidence type="ECO:0000256" key="5">
    <source>
        <dbReference type="ARBA" id="ARBA00023049"/>
    </source>
</evidence>
<keyword evidence="5" id="KW-0482">Metalloprotease</keyword>
<evidence type="ECO:0000256" key="3">
    <source>
        <dbReference type="ARBA" id="ARBA00022801"/>
    </source>
</evidence>
<organism evidence="7 8">
    <name type="scientific">Cyanobium gracile UHCC 0139</name>
    <dbReference type="NCBI Taxonomy" id="3110308"/>
    <lineage>
        <taxon>Bacteria</taxon>
        <taxon>Bacillati</taxon>
        <taxon>Cyanobacteriota</taxon>
        <taxon>Cyanophyceae</taxon>
        <taxon>Synechococcales</taxon>
        <taxon>Prochlorococcaceae</taxon>
        <taxon>Cyanobium</taxon>
    </lineage>
</organism>
<comment type="caution">
    <text evidence="7">The sequence shown here is derived from an EMBL/GenBank/DDBJ whole genome shotgun (WGS) entry which is preliminary data.</text>
</comment>
<evidence type="ECO:0000256" key="2">
    <source>
        <dbReference type="ARBA" id="ARBA00022723"/>
    </source>
</evidence>
<dbReference type="Gene3D" id="3.40.140.10">
    <property type="entry name" value="Cytidine Deaminase, domain 2"/>
    <property type="match status" value="1"/>
</dbReference>
<feature type="domain" description="JAB" evidence="6">
    <location>
        <begin position="24"/>
        <end position="122"/>
    </location>
</feature>
<sequence length="177" mass="19746">MNHQTPEELGLGRQALTVLEAVLLAVAPEEGCALLLGRRDPWRVEQVWPCLNVWEPSPERRRRFALDPREQLQAQKWARARGLTVLGSAHSHPLSMPVPSALDLSLAFAPTLMLILGQDEGPARSADTGGEPRSLACWWLPEHGPPRPLAWRMDDSSDVGLRCHASSRHQRRPAEPR</sequence>
<dbReference type="InterPro" id="IPR051929">
    <property type="entry name" value="VirAsm_ModProt"/>
</dbReference>
<protein>
    <submittedName>
        <fullName evidence="7">M67 family metallopeptidase</fullName>
    </submittedName>
</protein>
<dbReference type="SUPFAM" id="SSF102712">
    <property type="entry name" value="JAB1/MPN domain"/>
    <property type="match status" value="1"/>
</dbReference>
<accession>A0ABU5RVQ6</accession>
<dbReference type="EMBL" id="JAYGHX010000006">
    <property type="protein sequence ID" value="MEA5391875.1"/>
    <property type="molecule type" value="Genomic_DNA"/>
</dbReference>
<keyword evidence="8" id="KW-1185">Reference proteome</keyword>
<proteinExistence type="predicted"/>
<dbReference type="InterPro" id="IPR028090">
    <property type="entry name" value="JAB_dom_prok"/>
</dbReference>
<keyword evidence="4" id="KW-0862">Zinc</keyword>
<evidence type="ECO:0000313" key="7">
    <source>
        <dbReference type="EMBL" id="MEA5391875.1"/>
    </source>
</evidence>
<dbReference type="Proteomes" id="UP001304461">
    <property type="component" value="Unassembled WGS sequence"/>
</dbReference>